<accession>A0A6B2GTQ2</accession>
<dbReference type="RefSeq" id="WP_162344354.1">
    <property type="nucleotide sequence ID" value="NZ_JAAEAA010000001.1"/>
</dbReference>
<proteinExistence type="predicted"/>
<keyword evidence="1" id="KW-0732">Signal</keyword>
<evidence type="ECO:0000313" key="2">
    <source>
        <dbReference type="EMBL" id="NDK54289.1"/>
    </source>
</evidence>
<evidence type="ECO:0000313" key="3">
    <source>
        <dbReference type="Proteomes" id="UP000478546"/>
    </source>
</evidence>
<dbReference type="PROSITE" id="PS51257">
    <property type="entry name" value="PROKAR_LIPOPROTEIN"/>
    <property type="match status" value="1"/>
</dbReference>
<dbReference type="AlphaFoldDB" id="A0A6B2GTQ2"/>
<sequence>MIRVAEVVSLSRFKSMLLLAFLVSCDFNEATNLKTGRTNNYEVATSSVGMFSWYRKGDCVRVLHRNILIRNDSLYIEGKLKGEWGQYARQLSLSEVEQMEQYLEKYPSAPRKEKSPEEGSFSSLYIKKGDVVVDSLKDTVIEWRKDDVALLTFISKLACTGELSNLAEKQVYYPSAKMVTPPPRVTVPFNKK</sequence>
<feature type="signal peptide" evidence="1">
    <location>
        <begin position="1"/>
        <end position="20"/>
    </location>
</feature>
<protein>
    <recommendedName>
        <fullName evidence="4">Lipoprotein</fullName>
    </recommendedName>
</protein>
<dbReference type="Proteomes" id="UP000478546">
    <property type="component" value="Unassembled WGS sequence"/>
</dbReference>
<feature type="chain" id="PRO_5025646564" description="Lipoprotein" evidence="1">
    <location>
        <begin position="21"/>
        <end position="192"/>
    </location>
</feature>
<comment type="caution">
    <text evidence="2">The sequence shown here is derived from an EMBL/GenBank/DDBJ whole genome shotgun (WGS) entry which is preliminary data.</text>
</comment>
<keyword evidence="3" id="KW-1185">Reference proteome</keyword>
<evidence type="ECO:0008006" key="4">
    <source>
        <dbReference type="Google" id="ProtNLM"/>
    </source>
</evidence>
<gene>
    <name evidence="2" type="ORF">GWO68_00020</name>
</gene>
<reference evidence="2 3" key="1">
    <citation type="submission" date="2020-01" db="EMBL/GenBank/DDBJ databases">
        <authorList>
            <person name="Kim M.K."/>
        </authorList>
    </citation>
    <scope>NUCLEOTIDE SEQUENCE [LARGE SCALE GENOMIC DNA]</scope>
    <source>
        <strain evidence="2 3">BT213</strain>
    </source>
</reference>
<dbReference type="EMBL" id="JAAEAA010000001">
    <property type="protein sequence ID" value="NDK54289.1"/>
    <property type="molecule type" value="Genomic_DNA"/>
</dbReference>
<organism evidence="2 3">
    <name type="scientific">Pontibacter fetidus</name>
    <dbReference type="NCBI Taxonomy" id="2700082"/>
    <lineage>
        <taxon>Bacteria</taxon>
        <taxon>Pseudomonadati</taxon>
        <taxon>Bacteroidota</taxon>
        <taxon>Cytophagia</taxon>
        <taxon>Cytophagales</taxon>
        <taxon>Hymenobacteraceae</taxon>
        <taxon>Pontibacter</taxon>
    </lineage>
</organism>
<evidence type="ECO:0000256" key="1">
    <source>
        <dbReference type="SAM" id="SignalP"/>
    </source>
</evidence>
<name>A0A6B2GTQ2_9BACT</name>